<accession>A0A3P7ZG66</accession>
<organism evidence="2 3">
    <name type="scientific">Schistosoma margrebowiei</name>
    <dbReference type="NCBI Taxonomy" id="48269"/>
    <lineage>
        <taxon>Eukaryota</taxon>
        <taxon>Metazoa</taxon>
        <taxon>Spiralia</taxon>
        <taxon>Lophotrochozoa</taxon>
        <taxon>Platyhelminthes</taxon>
        <taxon>Trematoda</taxon>
        <taxon>Digenea</taxon>
        <taxon>Strigeidida</taxon>
        <taxon>Schistosomatoidea</taxon>
        <taxon>Schistosomatidae</taxon>
        <taxon>Schistosoma</taxon>
    </lineage>
</organism>
<name>A0A3P7ZG66_9TREM</name>
<feature type="domain" description="DUF6451" evidence="1">
    <location>
        <begin position="1"/>
        <end position="20"/>
    </location>
</feature>
<evidence type="ECO:0000313" key="3">
    <source>
        <dbReference type="Proteomes" id="UP000277204"/>
    </source>
</evidence>
<protein>
    <recommendedName>
        <fullName evidence="1">DUF6451 domain-containing protein</fullName>
    </recommendedName>
</protein>
<gene>
    <name evidence="2" type="ORF">SMRZ_LOCUS10192</name>
</gene>
<dbReference type="Proteomes" id="UP000277204">
    <property type="component" value="Unassembled WGS sequence"/>
</dbReference>
<dbReference type="AlphaFoldDB" id="A0A3P7ZG66"/>
<dbReference type="InterPro" id="IPR045609">
    <property type="entry name" value="DUF6451"/>
</dbReference>
<dbReference type="Pfam" id="PF20049">
    <property type="entry name" value="DUF6451"/>
    <property type="match status" value="1"/>
</dbReference>
<sequence>MSTNTKVRISNANVKTVLLYEKPKSGELRKPSSRRYRCLLTVVNAKYFGSA</sequence>
<proteinExistence type="predicted"/>
<feature type="non-terminal residue" evidence="2">
    <location>
        <position position="51"/>
    </location>
</feature>
<keyword evidence="3" id="KW-1185">Reference proteome</keyword>
<evidence type="ECO:0000259" key="1">
    <source>
        <dbReference type="Pfam" id="PF20049"/>
    </source>
</evidence>
<dbReference type="EMBL" id="UZAI01005155">
    <property type="protein sequence ID" value="VDO89319.1"/>
    <property type="molecule type" value="Genomic_DNA"/>
</dbReference>
<reference evidence="2 3" key="1">
    <citation type="submission" date="2018-11" db="EMBL/GenBank/DDBJ databases">
        <authorList>
            <consortium name="Pathogen Informatics"/>
        </authorList>
    </citation>
    <scope>NUCLEOTIDE SEQUENCE [LARGE SCALE GENOMIC DNA]</scope>
    <source>
        <strain evidence="2 3">Zambia</strain>
    </source>
</reference>
<evidence type="ECO:0000313" key="2">
    <source>
        <dbReference type="EMBL" id="VDO89319.1"/>
    </source>
</evidence>